<reference evidence="1 2" key="1">
    <citation type="submission" date="2019-06" db="EMBL/GenBank/DDBJ databases">
        <title>Sequencing the genomes of 1000 actinobacteria strains.</title>
        <authorList>
            <person name="Klenk H.-P."/>
        </authorList>
    </citation>
    <scope>NUCLEOTIDE SEQUENCE [LARGE SCALE GENOMIC DNA]</scope>
    <source>
        <strain evidence="1 2">DSM 18031</strain>
    </source>
</reference>
<gene>
    <name evidence="1" type="ORF">FB466_2685</name>
</gene>
<comment type="caution">
    <text evidence="1">The sequence shown here is derived from an EMBL/GenBank/DDBJ whole genome shotgun (WGS) entry which is preliminary data.</text>
</comment>
<accession>A0A543HHA9</accession>
<proteinExistence type="predicted"/>
<name>A0A543HHA9_9MICO</name>
<evidence type="ECO:0000313" key="1">
    <source>
        <dbReference type="EMBL" id="TQM57689.1"/>
    </source>
</evidence>
<dbReference type="AlphaFoldDB" id="A0A543HHA9"/>
<protein>
    <recommendedName>
        <fullName evidence="3">Excreted virulence factor EspC (Type VII ESX diderm)</fullName>
    </recommendedName>
</protein>
<evidence type="ECO:0000313" key="2">
    <source>
        <dbReference type="Proteomes" id="UP000318331"/>
    </source>
</evidence>
<dbReference type="RefSeq" id="WP_141918984.1">
    <property type="nucleotide sequence ID" value="NZ_BAAAYS010000015.1"/>
</dbReference>
<keyword evidence="2" id="KW-1185">Reference proteome</keyword>
<dbReference type="EMBL" id="VFPN01000004">
    <property type="protein sequence ID" value="TQM57689.1"/>
    <property type="molecule type" value="Genomic_DNA"/>
</dbReference>
<dbReference type="OrthoDB" id="9973925at2"/>
<evidence type="ECO:0008006" key="3">
    <source>
        <dbReference type="Google" id="ProtNLM"/>
    </source>
</evidence>
<dbReference type="Proteomes" id="UP000318331">
    <property type="component" value="Unassembled WGS sequence"/>
</dbReference>
<organism evidence="1 2">
    <name type="scientific">Klugiella xanthotipulae</name>
    <dbReference type="NCBI Taxonomy" id="244735"/>
    <lineage>
        <taxon>Bacteria</taxon>
        <taxon>Bacillati</taxon>
        <taxon>Actinomycetota</taxon>
        <taxon>Actinomycetes</taxon>
        <taxon>Micrococcales</taxon>
        <taxon>Microbacteriaceae</taxon>
        <taxon>Klugiella</taxon>
    </lineage>
</organism>
<sequence>MANEDNDHALVIGDLRKDATSWEDISAALNKALIIINGLDLPYATFDGITHLLGATDAYAAAHSQMADFLKGGVTQTTDIAAKLRATADNMVATDEAAAG</sequence>